<dbReference type="Gene3D" id="3.40.640.10">
    <property type="entry name" value="Type I PLP-dependent aspartate aminotransferase-like (Major domain)"/>
    <property type="match status" value="1"/>
</dbReference>
<feature type="domain" description="Aminotransferase class V" evidence="1">
    <location>
        <begin position="17"/>
        <end position="283"/>
    </location>
</feature>
<accession>A0A5S5CS34</accession>
<dbReference type="PANTHER" id="PTHR43586">
    <property type="entry name" value="CYSTEINE DESULFURASE"/>
    <property type="match status" value="1"/>
</dbReference>
<dbReference type="SUPFAM" id="SSF53383">
    <property type="entry name" value="PLP-dependent transferases"/>
    <property type="match status" value="1"/>
</dbReference>
<dbReference type="GO" id="GO:0016829">
    <property type="term" value="F:lyase activity"/>
    <property type="evidence" value="ECO:0007669"/>
    <property type="project" value="UniProtKB-KW"/>
</dbReference>
<dbReference type="EMBL" id="VNHW01000016">
    <property type="protein sequence ID" value="TYP83713.1"/>
    <property type="molecule type" value="Genomic_DNA"/>
</dbReference>
<name>A0A5S5CS34_9ACTN</name>
<sequence length="351" mass="36646">MSLAAAVAGEFDVAGSYLDTASMGLPPRRSLSALHAALDQWAAGRSRAPDFDRDVESARAAYAALVGVPPGSVAVGSQVSVFAGLVAASVPAGGEVLVAENDFTSVVFPFLAQAGRGIPVREVPLERLTEEVTARTTLVAVSAVQSADGRVLDLDRLAAATTAAGARVLLDTTQATGWLPLDVGRFDYTVGGGYKWLLAPRGTCFATVRPDRLDELVPHAAGWYAGADPWTSIYGAPLRLADDARRFDVSPAWHSWVGQARSLELLTEIGREALHAHATGLAGRFRAAVGLPPGDSAIVSLAVDDAAAGQLRAADVRASVRAGRLRLAFHVSTTDRDVDRAAEALAGHVRI</sequence>
<proteinExistence type="predicted"/>
<comment type="caution">
    <text evidence="2">The sequence shown here is derived from an EMBL/GenBank/DDBJ whole genome shotgun (WGS) entry which is preliminary data.</text>
</comment>
<evidence type="ECO:0000313" key="2">
    <source>
        <dbReference type="EMBL" id="TYP83713.1"/>
    </source>
</evidence>
<dbReference type="Proteomes" id="UP000322499">
    <property type="component" value="Unassembled WGS sequence"/>
</dbReference>
<dbReference type="PANTHER" id="PTHR43586:SF21">
    <property type="entry name" value="PYRIDOXAL PHOSPHATE (PLP)-DEPENDENT ASPARTATE AMINOTRANSFERASE SUPERFAMILY"/>
    <property type="match status" value="1"/>
</dbReference>
<organism evidence="2 3">
    <name type="scientific">Blastococcus xanthinilyticus</name>
    <dbReference type="NCBI Taxonomy" id="1564164"/>
    <lineage>
        <taxon>Bacteria</taxon>
        <taxon>Bacillati</taxon>
        <taxon>Actinomycetota</taxon>
        <taxon>Actinomycetes</taxon>
        <taxon>Geodermatophilales</taxon>
        <taxon>Geodermatophilaceae</taxon>
        <taxon>Blastococcus</taxon>
    </lineage>
</organism>
<keyword evidence="3" id="KW-1185">Reference proteome</keyword>
<dbReference type="InterPro" id="IPR015421">
    <property type="entry name" value="PyrdxlP-dep_Trfase_major"/>
</dbReference>
<dbReference type="Pfam" id="PF00266">
    <property type="entry name" value="Aminotran_5"/>
    <property type="match status" value="1"/>
</dbReference>
<dbReference type="InterPro" id="IPR000192">
    <property type="entry name" value="Aminotrans_V_dom"/>
</dbReference>
<dbReference type="AlphaFoldDB" id="A0A5S5CS34"/>
<dbReference type="InterPro" id="IPR015424">
    <property type="entry name" value="PyrdxlP-dep_Trfase"/>
</dbReference>
<dbReference type="RefSeq" id="WP_208092780.1">
    <property type="nucleotide sequence ID" value="NZ_VNHW01000016.1"/>
</dbReference>
<protein>
    <submittedName>
        <fullName evidence="2">Selenocysteine lyase/cysteine desulfurase</fullName>
    </submittedName>
</protein>
<reference evidence="2 3" key="1">
    <citation type="submission" date="2019-07" db="EMBL/GenBank/DDBJ databases">
        <title>Genomic Encyclopedia of Archaeal and Bacterial Type Strains, Phase II (KMG-II): from individual species to whole genera.</title>
        <authorList>
            <person name="Goeker M."/>
        </authorList>
    </citation>
    <scope>NUCLEOTIDE SEQUENCE [LARGE SCALE GENOMIC DNA]</scope>
    <source>
        <strain evidence="2 3">DSM 46842</strain>
    </source>
</reference>
<evidence type="ECO:0000259" key="1">
    <source>
        <dbReference type="Pfam" id="PF00266"/>
    </source>
</evidence>
<keyword evidence="2" id="KW-0456">Lyase</keyword>
<gene>
    <name evidence="2" type="ORF">BD833_11671</name>
</gene>
<evidence type="ECO:0000313" key="3">
    <source>
        <dbReference type="Proteomes" id="UP000322499"/>
    </source>
</evidence>
<dbReference type="Gene3D" id="3.90.1150.10">
    <property type="entry name" value="Aspartate Aminotransferase, domain 1"/>
    <property type="match status" value="1"/>
</dbReference>
<dbReference type="InterPro" id="IPR015422">
    <property type="entry name" value="PyrdxlP-dep_Trfase_small"/>
</dbReference>